<organism evidence="2 3">
    <name type="scientific">Vespula germanica</name>
    <name type="common">German yellow jacket</name>
    <name type="synonym">Paravespula germanica</name>
    <dbReference type="NCBI Taxonomy" id="30212"/>
    <lineage>
        <taxon>Eukaryota</taxon>
        <taxon>Metazoa</taxon>
        <taxon>Ecdysozoa</taxon>
        <taxon>Arthropoda</taxon>
        <taxon>Hexapoda</taxon>
        <taxon>Insecta</taxon>
        <taxon>Pterygota</taxon>
        <taxon>Neoptera</taxon>
        <taxon>Endopterygota</taxon>
        <taxon>Hymenoptera</taxon>
        <taxon>Apocrita</taxon>
        <taxon>Aculeata</taxon>
        <taxon>Vespoidea</taxon>
        <taxon>Vespidae</taxon>
        <taxon>Vespinae</taxon>
        <taxon>Vespula</taxon>
    </lineage>
</organism>
<feature type="region of interest" description="Disordered" evidence="1">
    <location>
        <begin position="1"/>
        <end position="59"/>
    </location>
</feature>
<feature type="compositionally biased region" description="Gly residues" evidence="1">
    <location>
        <begin position="14"/>
        <end position="30"/>
    </location>
</feature>
<gene>
    <name evidence="2" type="ORF">HZH68_013080</name>
</gene>
<comment type="caution">
    <text evidence="2">The sequence shown here is derived from an EMBL/GenBank/DDBJ whole genome shotgun (WGS) entry which is preliminary data.</text>
</comment>
<feature type="compositionally biased region" description="Acidic residues" evidence="1">
    <location>
        <begin position="46"/>
        <end position="56"/>
    </location>
</feature>
<sequence>MGDIRKSSRVSPRRGGGGGGGGGGDGGAGRGEGRGEEIVSRIKYAEEEEEEEEEEENKTVVRIDRARNGATFQRARRIVRELSFTLRGVRLAVRQKGGAPRERSDRRRSTRTIDSKERLDLEEYVPIWLRDSVRARLGREVHGERETIRESVPKISWLSPFAIVR</sequence>
<accession>A0A834JF12</accession>
<evidence type="ECO:0000256" key="1">
    <source>
        <dbReference type="SAM" id="MobiDB-lite"/>
    </source>
</evidence>
<name>A0A834JF12_VESGE</name>
<dbReference type="EMBL" id="JACSDZ010000014">
    <property type="protein sequence ID" value="KAF7387403.1"/>
    <property type="molecule type" value="Genomic_DNA"/>
</dbReference>
<keyword evidence="3" id="KW-1185">Reference proteome</keyword>
<reference evidence="2" key="1">
    <citation type="journal article" date="2020" name="G3 (Bethesda)">
        <title>High-Quality Assemblies for Three Invasive Social Wasps from the &lt;i&gt;Vespula&lt;/i&gt; Genus.</title>
        <authorList>
            <person name="Harrop T.W.R."/>
            <person name="Guhlin J."/>
            <person name="McLaughlin G.M."/>
            <person name="Permina E."/>
            <person name="Stockwell P."/>
            <person name="Gilligan J."/>
            <person name="Le Lec M.F."/>
            <person name="Gruber M.A.M."/>
            <person name="Quinn O."/>
            <person name="Lovegrove M."/>
            <person name="Duncan E.J."/>
            <person name="Remnant E.J."/>
            <person name="Van Eeckhoven J."/>
            <person name="Graham B."/>
            <person name="Knapp R.A."/>
            <person name="Langford K.W."/>
            <person name="Kronenberg Z."/>
            <person name="Press M.O."/>
            <person name="Eacker S.M."/>
            <person name="Wilson-Rankin E.E."/>
            <person name="Purcell J."/>
            <person name="Lester P.J."/>
            <person name="Dearden P.K."/>
        </authorList>
    </citation>
    <scope>NUCLEOTIDE SEQUENCE</scope>
    <source>
        <strain evidence="2">Linc-1</strain>
    </source>
</reference>
<evidence type="ECO:0000313" key="2">
    <source>
        <dbReference type="EMBL" id="KAF7387403.1"/>
    </source>
</evidence>
<dbReference type="Proteomes" id="UP000617340">
    <property type="component" value="Unassembled WGS sequence"/>
</dbReference>
<protein>
    <submittedName>
        <fullName evidence="2">Uncharacterized protein</fullName>
    </submittedName>
</protein>
<dbReference type="AlphaFoldDB" id="A0A834JF12"/>
<evidence type="ECO:0000313" key="3">
    <source>
        <dbReference type="Proteomes" id="UP000617340"/>
    </source>
</evidence>
<proteinExistence type="predicted"/>
<feature type="compositionally biased region" description="Basic and acidic residues" evidence="1">
    <location>
        <begin position="31"/>
        <end position="45"/>
    </location>
</feature>